<feature type="signal peptide" evidence="1">
    <location>
        <begin position="1"/>
        <end position="23"/>
    </location>
</feature>
<dbReference type="RefSeq" id="WP_146464746.1">
    <property type="nucleotide sequence ID" value="NZ_VOGW01000053.1"/>
</dbReference>
<keyword evidence="3" id="KW-1185">Reference proteome</keyword>
<dbReference type="EMBL" id="VOGW01000053">
    <property type="protein sequence ID" value="TWV53591.1"/>
    <property type="molecule type" value="Genomic_DNA"/>
</dbReference>
<gene>
    <name evidence="2" type="ORF">FRZ03_09600</name>
</gene>
<sequence>MRAAAAVAGVAAAFALATTPASAVTGVNVGTSARGGWNDHCNYTGAYGCLYYSPNGAGGIFEGYGYYADLSGYTFSDGHSVRNNAASIGNATTNCNSTTWVSPHSGGDYNWVSSGRGGNLTSSNPVLRNNEASFDATASCT</sequence>
<keyword evidence="1" id="KW-0732">Signal</keyword>
<protein>
    <recommendedName>
        <fullName evidence="4">Peptidase inhibitor family I36</fullName>
    </recommendedName>
</protein>
<evidence type="ECO:0000313" key="3">
    <source>
        <dbReference type="Proteomes" id="UP000320481"/>
    </source>
</evidence>
<comment type="caution">
    <text evidence="2">The sequence shown here is derived from an EMBL/GenBank/DDBJ whole genome shotgun (WGS) entry which is preliminary data.</text>
</comment>
<evidence type="ECO:0008006" key="4">
    <source>
        <dbReference type="Google" id="ProtNLM"/>
    </source>
</evidence>
<name>A0A5C6JXZ2_9ACTN</name>
<evidence type="ECO:0000256" key="1">
    <source>
        <dbReference type="SAM" id="SignalP"/>
    </source>
</evidence>
<reference evidence="2" key="1">
    <citation type="journal article" date="2019" name="Microbiol. Resour. Announc.">
        <title>Draft Genomic Sequences of Streptomyces misionensis and Streptomyces albidoflavus, bacteria applied for phytopathogen biocontrol.</title>
        <authorList>
            <person name="Pylro V."/>
            <person name="Dias A."/>
            <person name="Andreote F."/>
            <person name="Varani A."/>
            <person name="Andreote C."/>
            <person name="Bernardo E."/>
            <person name="Martins T."/>
        </authorList>
    </citation>
    <scope>NUCLEOTIDE SEQUENCE [LARGE SCALE GENOMIC DNA]</scope>
    <source>
        <strain evidence="2">66</strain>
    </source>
</reference>
<dbReference type="AlphaFoldDB" id="A0A5C6JXZ2"/>
<accession>A0A5C6JXZ2</accession>
<organism evidence="2 3">
    <name type="scientific">Streptomyces misionensis</name>
    <dbReference type="NCBI Taxonomy" id="67331"/>
    <lineage>
        <taxon>Bacteria</taxon>
        <taxon>Bacillati</taxon>
        <taxon>Actinomycetota</taxon>
        <taxon>Actinomycetes</taxon>
        <taxon>Kitasatosporales</taxon>
        <taxon>Streptomycetaceae</taxon>
        <taxon>Streptomyces</taxon>
    </lineage>
</organism>
<feature type="chain" id="PRO_5022706973" description="Peptidase inhibitor family I36" evidence="1">
    <location>
        <begin position="24"/>
        <end position="141"/>
    </location>
</feature>
<proteinExistence type="predicted"/>
<evidence type="ECO:0000313" key="2">
    <source>
        <dbReference type="EMBL" id="TWV53591.1"/>
    </source>
</evidence>
<dbReference type="Proteomes" id="UP000320481">
    <property type="component" value="Unassembled WGS sequence"/>
</dbReference>